<evidence type="ECO:0000256" key="21">
    <source>
        <dbReference type="PIRNR" id="PIRNR001563"/>
    </source>
</evidence>
<comment type="caution">
    <text evidence="23">The sequence shown here is derived from an EMBL/GenBank/DDBJ whole genome shotgun (WGS) entry which is preliminary data.</text>
</comment>
<evidence type="ECO:0000259" key="22">
    <source>
        <dbReference type="Pfam" id="PF02875"/>
    </source>
</evidence>
<dbReference type="InterPro" id="IPR036615">
    <property type="entry name" value="Mur_ligase_C_dom_sf"/>
</dbReference>
<gene>
    <name evidence="23" type="ORF">EDC38_0966</name>
</gene>
<protein>
    <recommendedName>
        <fullName evidence="7">Dihydrofolate synthase/folylpolyglutamate synthase</fullName>
        <ecNumber evidence="5">6.3.2.12</ecNumber>
        <ecNumber evidence="6">6.3.2.17</ecNumber>
    </recommendedName>
    <alternativeName>
        <fullName evidence="16">Folylpoly-gamma-glutamate synthetase-dihydrofolate synthetase</fullName>
    </alternativeName>
    <alternativeName>
        <fullName evidence="14">Folylpolyglutamate synthetase</fullName>
    </alternativeName>
    <alternativeName>
        <fullName evidence="15">Tetrahydrofolylpolyglutamate synthase</fullName>
    </alternativeName>
</protein>
<dbReference type="NCBIfam" id="NF008101">
    <property type="entry name" value="PRK10846.1"/>
    <property type="match status" value="1"/>
</dbReference>
<evidence type="ECO:0000256" key="3">
    <source>
        <dbReference type="ARBA" id="ARBA00005150"/>
    </source>
</evidence>
<comment type="catalytic activity">
    <reaction evidence="19">
        <text>(6R)-5,10-methylenetetrahydrofolyl-(gamma-L-Glu)(n) + L-glutamate + ATP = (6R)-5,10-methylenetetrahydrofolyl-(gamma-L-Glu)(n+1) + ADP + phosphate + H(+)</text>
        <dbReference type="Rhea" id="RHEA:51912"/>
        <dbReference type="Rhea" id="RHEA-COMP:13257"/>
        <dbReference type="Rhea" id="RHEA-COMP:13258"/>
        <dbReference type="ChEBI" id="CHEBI:15378"/>
        <dbReference type="ChEBI" id="CHEBI:29985"/>
        <dbReference type="ChEBI" id="CHEBI:30616"/>
        <dbReference type="ChEBI" id="CHEBI:43474"/>
        <dbReference type="ChEBI" id="CHEBI:136572"/>
        <dbReference type="ChEBI" id="CHEBI:456216"/>
        <dbReference type="EC" id="6.3.2.17"/>
    </reaction>
</comment>
<dbReference type="UniPathway" id="UPA00077">
    <property type="reaction ID" value="UER00157"/>
</dbReference>
<dbReference type="GO" id="GO:0046654">
    <property type="term" value="P:tetrahydrofolate biosynthetic process"/>
    <property type="evidence" value="ECO:0007669"/>
    <property type="project" value="UniProtKB-UniPathway"/>
</dbReference>
<keyword evidence="24" id="KW-1185">Reference proteome</keyword>
<evidence type="ECO:0000256" key="1">
    <source>
        <dbReference type="ARBA" id="ARBA00002714"/>
    </source>
</evidence>
<keyword evidence="12" id="KW-0460">Magnesium</keyword>
<comment type="catalytic activity">
    <reaction evidence="18">
        <text>10-formyltetrahydrofolyl-(gamma-L-Glu)(n) + L-glutamate + ATP = 10-formyltetrahydrofolyl-(gamma-L-Glu)(n+1) + ADP + phosphate + H(+)</text>
        <dbReference type="Rhea" id="RHEA:51904"/>
        <dbReference type="Rhea" id="RHEA-COMP:13088"/>
        <dbReference type="Rhea" id="RHEA-COMP:14300"/>
        <dbReference type="ChEBI" id="CHEBI:15378"/>
        <dbReference type="ChEBI" id="CHEBI:29985"/>
        <dbReference type="ChEBI" id="CHEBI:30616"/>
        <dbReference type="ChEBI" id="CHEBI:43474"/>
        <dbReference type="ChEBI" id="CHEBI:134413"/>
        <dbReference type="ChEBI" id="CHEBI:456216"/>
        <dbReference type="EC" id="6.3.2.17"/>
    </reaction>
</comment>
<dbReference type="NCBIfam" id="TIGR01499">
    <property type="entry name" value="folC"/>
    <property type="match status" value="1"/>
</dbReference>
<evidence type="ECO:0000256" key="5">
    <source>
        <dbReference type="ARBA" id="ARBA00013023"/>
    </source>
</evidence>
<comment type="similarity">
    <text evidence="4 21">Belongs to the folylpolyglutamate synthase family.</text>
</comment>
<comment type="pathway">
    <text evidence="3">Cofactor biosynthesis; tetrahydrofolylpolyglutamate biosynthesis.</text>
</comment>
<dbReference type="GO" id="GO:0004326">
    <property type="term" value="F:tetrahydrofolylpolyglutamate synthase activity"/>
    <property type="evidence" value="ECO:0007669"/>
    <property type="project" value="UniProtKB-EC"/>
</dbReference>
<evidence type="ECO:0000256" key="13">
    <source>
        <dbReference type="ARBA" id="ARBA00022909"/>
    </source>
</evidence>
<comment type="function">
    <text evidence="1">Functions in two distinct reactions of the de novo folate biosynthetic pathway. Catalyzes the addition of a glutamate residue to dihydropteroate (7,8-dihydropteroate or H2Pte) to form dihydrofolate (7,8-dihydrofolate monoglutamate or H2Pte-Glu). Also catalyzes successive additions of L-glutamate to tetrahydrofolate or 10-formyltetrahydrofolate or 5,10-methylenetetrahydrofolate, leading to folylpolyglutamate derivatives.</text>
</comment>
<accession>A0A3N1NVY5</accession>
<keyword evidence="11 21" id="KW-0067">ATP-binding</keyword>
<comment type="pathway">
    <text evidence="2">Cofactor biosynthesis; tetrahydrofolate biosynthesis; 7,8-dihydrofolate from 2-amino-4-hydroxy-6-hydroxymethyl-7,8-dihydropteridine diphosphate and 4-aminobenzoate: step 2/2.</text>
</comment>
<evidence type="ECO:0000256" key="15">
    <source>
        <dbReference type="ARBA" id="ARBA00030592"/>
    </source>
</evidence>
<dbReference type="Gene3D" id="3.90.190.20">
    <property type="entry name" value="Mur ligase, C-terminal domain"/>
    <property type="match status" value="1"/>
</dbReference>
<dbReference type="GO" id="GO:0008841">
    <property type="term" value="F:dihydrofolate synthase activity"/>
    <property type="evidence" value="ECO:0007669"/>
    <property type="project" value="UniProtKB-EC"/>
</dbReference>
<dbReference type="EC" id="6.3.2.12" evidence="5"/>
<evidence type="ECO:0000256" key="4">
    <source>
        <dbReference type="ARBA" id="ARBA00008276"/>
    </source>
</evidence>
<dbReference type="InterPro" id="IPR001645">
    <property type="entry name" value="Folylpolyglutamate_synth"/>
</dbReference>
<dbReference type="Proteomes" id="UP000273643">
    <property type="component" value="Unassembled WGS sequence"/>
</dbReference>
<feature type="domain" description="Mur ligase C-terminal" evidence="22">
    <location>
        <begin position="289"/>
        <end position="410"/>
    </location>
</feature>
<keyword evidence="9" id="KW-0479">Metal-binding</keyword>
<dbReference type="PANTHER" id="PTHR11136:SF0">
    <property type="entry name" value="DIHYDROFOLATE SYNTHETASE-RELATED"/>
    <property type="match status" value="1"/>
</dbReference>
<proteinExistence type="inferred from homology"/>
<dbReference type="Gene3D" id="3.40.1190.10">
    <property type="entry name" value="Mur-like, catalytic domain"/>
    <property type="match status" value="1"/>
</dbReference>
<comment type="catalytic activity">
    <reaction evidence="17">
        <text>(6S)-5,6,7,8-tetrahydrofolyl-(gamma-L-Glu)(n) + L-glutamate + ATP = (6S)-5,6,7,8-tetrahydrofolyl-(gamma-L-Glu)(n+1) + ADP + phosphate + H(+)</text>
        <dbReference type="Rhea" id="RHEA:10580"/>
        <dbReference type="Rhea" id="RHEA-COMP:14738"/>
        <dbReference type="Rhea" id="RHEA-COMP:14740"/>
        <dbReference type="ChEBI" id="CHEBI:15378"/>
        <dbReference type="ChEBI" id="CHEBI:29985"/>
        <dbReference type="ChEBI" id="CHEBI:30616"/>
        <dbReference type="ChEBI" id="CHEBI:43474"/>
        <dbReference type="ChEBI" id="CHEBI:141005"/>
        <dbReference type="ChEBI" id="CHEBI:456216"/>
        <dbReference type="EC" id="6.3.2.17"/>
    </reaction>
</comment>
<keyword evidence="8 21" id="KW-0436">Ligase</keyword>
<keyword evidence="13" id="KW-0289">Folate biosynthesis</keyword>
<dbReference type="AlphaFoldDB" id="A0A3N1NVY5"/>
<name>A0A3N1NVY5_9GAMM</name>
<dbReference type="SUPFAM" id="SSF53244">
    <property type="entry name" value="MurD-like peptide ligases, peptide-binding domain"/>
    <property type="match status" value="1"/>
</dbReference>
<evidence type="ECO:0000256" key="20">
    <source>
        <dbReference type="ARBA" id="ARBA00049161"/>
    </source>
</evidence>
<evidence type="ECO:0000256" key="2">
    <source>
        <dbReference type="ARBA" id="ARBA00004799"/>
    </source>
</evidence>
<dbReference type="EC" id="6.3.2.17" evidence="6"/>
<dbReference type="GO" id="GO:0046872">
    <property type="term" value="F:metal ion binding"/>
    <property type="evidence" value="ECO:0007669"/>
    <property type="project" value="UniProtKB-KW"/>
</dbReference>
<reference evidence="23 24" key="1">
    <citation type="submission" date="2018-11" db="EMBL/GenBank/DDBJ databases">
        <title>Genomic Encyclopedia of Type Strains, Phase IV (KMG-IV): sequencing the most valuable type-strain genomes for metagenomic binning, comparative biology and taxonomic classification.</title>
        <authorList>
            <person name="Goeker M."/>
        </authorList>
    </citation>
    <scope>NUCLEOTIDE SEQUENCE [LARGE SCALE GENOMIC DNA]</scope>
    <source>
        <strain evidence="23 24">DSM 16974</strain>
    </source>
</reference>
<evidence type="ECO:0000256" key="19">
    <source>
        <dbReference type="ARBA" id="ARBA00049035"/>
    </source>
</evidence>
<evidence type="ECO:0000256" key="18">
    <source>
        <dbReference type="ARBA" id="ARBA00047808"/>
    </source>
</evidence>
<dbReference type="InterPro" id="IPR036565">
    <property type="entry name" value="Mur-like_cat_sf"/>
</dbReference>
<dbReference type="GO" id="GO:0046656">
    <property type="term" value="P:folic acid biosynthetic process"/>
    <property type="evidence" value="ECO:0007669"/>
    <property type="project" value="UniProtKB-KW"/>
</dbReference>
<dbReference type="PIRSF" id="PIRSF001563">
    <property type="entry name" value="Folylpolyglu_synth"/>
    <property type="match status" value="1"/>
</dbReference>
<evidence type="ECO:0000256" key="7">
    <source>
        <dbReference type="ARBA" id="ARBA00019357"/>
    </source>
</evidence>
<evidence type="ECO:0000256" key="8">
    <source>
        <dbReference type="ARBA" id="ARBA00022598"/>
    </source>
</evidence>
<dbReference type="InterPro" id="IPR004101">
    <property type="entry name" value="Mur_ligase_C"/>
</dbReference>
<dbReference type="Pfam" id="PF02875">
    <property type="entry name" value="Mur_ligase_C"/>
    <property type="match status" value="1"/>
</dbReference>
<dbReference type="EMBL" id="RJUK01000001">
    <property type="protein sequence ID" value="ROQ20365.1"/>
    <property type="molecule type" value="Genomic_DNA"/>
</dbReference>
<dbReference type="GO" id="GO:0005737">
    <property type="term" value="C:cytoplasm"/>
    <property type="evidence" value="ECO:0007669"/>
    <property type="project" value="TreeGrafter"/>
</dbReference>
<organism evidence="23 24">
    <name type="scientific">Marinimicrobium koreense</name>
    <dbReference type="NCBI Taxonomy" id="306545"/>
    <lineage>
        <taxon>Bacteria</taxon>
        <taxon>Pseudomonadati</taxon>
        <taxon>Pseudomonadota</taxon>
        <taxon>Gammaproteobacteria</taxon>
        <taxon>Cellvibrionales</taxon>
        <taxon>Cellvibrionaceae</taxon>
        <taxon>Marinimicrobium</taxon>
    </lineage>
</organism>
<dbReference type="GO" id="GO:0005524">
    <property type="term" value="F:ATP binding"/>
    <property type="evidence" value="ECO:0007669"/>
    <property type="project" value="UniProtKB-KW"/>
</dbReference>
<evidence type="ECO:0000256" key="10">
    <source>
        <dbReference type="ARBA" id="ARBA00022741"/>
    </source>
</evidence>
<evidence type="ECO:0000313" key="24">
    <source>
        <dbReference type="Proteomes" id="UP000273643"/>
    </source>
</evidence>
<evidence type="ECO:0000256" key="9">
    <source>
        <dbReference type="ARBA" id="ARBA00022723"/>
    </source>
</evidence>
<evidence type="ECO:0000256" key="6">
    <source>
        <dbReference type="ARBA" id="ARBA00013025"/>
    </source>
</evidence>
<evidence type="ECO:0000313" key="23">
    <source>
        <dbReference type="EMBL" id="ROQ20365.1"/>
    </source>
</evidence>
<keyword evidence="10 21" id="KW-0547">Nucleotide-binding</keyword>
<evidence type="ECO:0000256" key="17">
    <source>
        <dbReference type="ARBA" id="ARBA00047493"/>
    </source>
</evidence>
<evidence type="ECO:0000256" key="11">
    <source>
        <dbReference type="ARBA" id="ARBA00022840"/>
    </source>
</evidence>
<evidence type="ECO:0000256" key="14">
    <source>
        <dbReference type="ARBA" id="ARBA00030048"/>
    </source>
</evidence>
<evidence type="ECO:0000256" key="12">
    <source>
        <dbReference type="ARBA" id="ARBA00022842"/>
    </source>
</evidence>
<comment type="catalytic activity">
    <reaction evidence="20">
        <text>7,8-dihydropteroate + L-glutamate + ATP = 7,8-dihydrofolate + ADP + phosphate + H(+)</text>
        <dbReference type="Rhea" id="RHEA:23584"/>
        <dbReference type="ChEBI" id="CHEBI:15378"/>
        <dbReference type="ChEBI" id="CHEBI:17839"/>
        <dbReference type="ChEBI" id="CHEBI:29985"/>
        <dbReference type="ChEBI" id="CHEBI:30616"/>
        <dbReference type="ChEBI" id="CHEBI:43474"/>
        <dbReference type="ChEBI" id="CHEBI:57451"/>
        <dbReference type="ChEBI" id="CHEBI:456216"/>
        <dbReference type="EC" id="6.3.2.12"/>
    </reaction>
</comment>
<sequence length="439" mass="47649">MAPAMRFERLDDWLHWLESHHPTEIELGLTRIRAVAERLDLLSPQARVVSIAGTNGKGSCVAACSALLRAAGQRVGAYTSPHLQHYNERIQIDGVPVGDGELCRAFARIDAASTDISLTYFEFGTLAALLIFQEQAVDVMVLEVGLGGRLDAVNLLDADVAVVTSVDLDHQAWLGNDRDSIGREKAGIYRAGQISLCADERPPAGLLSAAGAIGVELQRIGERFGFTGQDGGWCWWGQGRDGQPQQCQLERPVLPWPSIAAALQVVAQLGHQVEPLAQASRLDRLTLPGRYQTRPWAGRTLVLDVAHNPAAARHLATRLTSAGPVDTHLVVGMMADKDRVATLAPLYPLMTHCWLVSLPEIPRAATVAQLEQDLAALNVSARGCGTVAEVMGRLRRESRPGDRIVIMGSFYTVSAALDWLDAESDRPDPLRDNIESNHE</sequence>
<dbReference type="SUPFAM" id="SSF53623">
    <property type="entry name" value="MurD-like peptide ligases, catalytic domain"/>
    <property type="match status" value="1"/>
</dbReference>
<dbReference type="PANTHER" id="PTHR11136">
    <property type="entry name" value="FOLYLPOLYGLUTAMATE SYNTHASE-RELATED"/>
    <property type="match status" value="1"/>
</dbReference>
<evidence type="ECO:0000256" key="16">
    <source>
        <dbReference type="ARBA" id="ARBA00032510"/>
    </source>
</evidence>
<dbReference type="RefSeq" id="WP_246004338.1">
    <property type="nucleotide sequence ID" value="NZ_RJUK01000001.1"/>
</dbReference>